<reference evidence="5" key="1">
    <citation type="submission" date="2022-11" db="UniProtKB">
        <authorList>
            <consortium name="WormBaseParasite"/>
        </authorList>
    </citation>
    <scope>IDENTIFICATION</scope>
</reference>
<evidence type="ECO:0000256" key="1">
    <source>
        <dbReference type="ARBA" id="ARBA00022884"/>
    </source>
</evidence>
<feature type="domain" description="RRM" evidence="3">
    <location>
        <begin position="132"/>
        <end position="206"/>
    </location>
</feature>
<organism evidence="4 5">
    <name type="scientific">Ditylenchus dipsaci</name>
    <dbReference type="NCBI Taxonomy" id="166011"/>
    <lineage>
        <taxon>Eukaryota</taxon>
        <taxon>Metazoa</taxon>
        <taxon>Ecdysozoa</taxon>
        <taxon>Nematoda</taxon>
        <taxon>Chromadorea</taxon>
        <taxon>Rhabditida</taxon>
        <taxon>Tylenchina</taxon>
        <taxon>Tylenchomorpha</taxon>
        <taxon>Sphaerularioidea</taxon>
        <taxon>Anguinidae</taxon>
        <taxon>Anguininae</taxon>
        <taxon>Ditylenchus</taxon>
    </lineage>
</organism>
<evidence type="ECO:0000313" key="4">
    <source>
        <dbReference type="Proteomes" id="UP000887574"/>
    </source>
</evidence>
<dbReference type="PANTHER" id="PTHR10501">
    <property type="entry name" value="U1 SMALL NUCLEAR RIBONUCLEOPROTEIN A/U2 SMALL NUCLEAR RIBONUCLEOPROTEIN B"/>
    <property type="match status" value="1"/>
</dbReference>
<dbReference type="PROSITE" id="PS50102">
    <property type="entry name" value="RRM"/>
    <property type="match status" value="1"/>
</dbReference>
<evidence type="ECO:0000256" key="2">
    <source>
        <dbReference type="PROSITE-ProRule" id="PRU00176"/>
    </source>
</evidence>
<sequence length="206" mass="23455">MEEPKPNNTLYIKNLPEKLKKEDLKKTLAQLFSPFGAIVDILCSIIFECADRLTSSSRTFCQGKLESNCCFQGENFDRSNKIIGCEREEKSKKKKTTKILAQSFKKPKRASNAMEISLPAAAVKTEVAPPHKILYVTRIPPDYDPQLLRQLFLSFAGLRDVRLIEGRPDIAFVEFESEMHATVVKKQLNKYHIIPDHPLSVVYANK</sequence>
<keyword evidence="4" id="KW-1185">Reference proteome</keyword>
<dbReference type="SUPFAM" id="SSF54928">
    <property type="entry name" value="RNA-binding domain, RBD"/>
    <property type="match status" value="2"/>
</dbReference>
<accession>A0A915ENZ8</accession>
<dbReference type="SMART" id="SM00360">
    <property type="entry name" value="RRM"/>
    <property type="match status" value="1"/>
</dbReference>
<dbReference type="CDD" id="cd12247">
    <property type="entry name" value="RRM2_U1A_like"/>
    <property type="match status" value="1"/>
</dbReference>
<name>A0A915ENZ8_9BILA</name>
<evidence type="ECO:0000313" key="5">
    <source>
        <dbReference type="WBParaSite" id="jg8852"/>
    </source>
</evidence>
<dbReference type="Pfam" id="PF00076">
    <property type="entry name" value="RRM_1"/>
    <property type="match status" value="1"/>
</dbReference>
<keyword evidence="1 2" id="KW-0694">RNA-binding</keyword>
<dbReference type="InterPro" id="IPR035979">
    <property type="entry name" value="RBD_domain_sf"/>
</dbReference>
<proteinExistence type="predicted"/>
<dbReference type="Proteomes" id="UP000887574">
    <property type="component" value="Unplaced"/>
</dbReference>
<dbReference type="AlphaFoldDB" id="A0A915ENZ8"/>
<dbReference type="WBParaSite" id="jg8852">
    <property type="protein sequence ID" value="jg8852"/>
    <property type="gene ID" value="jg8852"/>
</dbReference>
<dbReference type="InterPro" id="IPR012677">
    <property type="entry name" value="Nucleotide-bd_a/b_plait_sf"/>
</dbReference>
<dbReference type="Gene3D" id="3.30.70.330">
    <property type="match status" value="2"/>
</dbReference>
<protein>
    <submittedName>
        <fullName evidence="5">RRM domain-containing protein</fullName>
    </submittedName>
</protein>
<dbReference type="FunFam" id="3.30.70.330:FF:000029">
    <property type="entry name" value="U2 small nuclear ribonucleoprotein B"/>
    <property type="match status" value="1"/>
</dbReference>
<dbReference type="InterPro" id="IPR000504">
    <property type="entry name" value="RRM_dom"/>
</dbReference>
<evidence type="ECO:0000259" key="3">
    <source>
        <dbReference type="PROSITE" id="PS50102"/>
    </source>
</evidence>
<dbReference type="GO" id="GO:0003723">
    <property type="term" value="F:RNA binding"/>
    <property type="evidence" value="ECO:0007669"/>
    <property type="project" value="UniProtKB-UniRule"/>
</dbReference>